<feature type="signal peptide" evidence="2">
    <location>
        <begin position="1"/>
        <end position="23"/>
    </location>
</feature>
<evidence type="ECO:0000313" key="3">
    <source>
        <dbReference type="EMBL" id="CAG8958248.1"/>
    </source>
</evidence>
<comment type="caution">
    <text evidence="3">The sequence shown here is derived from an EMBL/GenBank/DDBJ whole genome shotgun (WGS) entry which is preliminary data.</text>
</comment>
<gene>
    <name evidence="3" type="ORF">HYFRA_00000602</name>
</gene>
<feature type="chain" id="PRO_5040195630" description="Tat pathway signal sequence" evidence="2">
    <location>
        <begin position="24"/>
        <end position="255"/>
    </location>
</feature>
<name>A0A9N9L4Z1_9HELO</name>
<organism evidence="3 4">
    <name type="scientific">Hymenoscyphus fraxineus</name>
    <dbReference type="NCBI Taxonomy" id="746836"/>
    <lineage>
        <taxon>Eukaryota</taxon>
        <taxon>Fungi</taxon>
        <taxon>Dikarya</taxon>
        <taxon>Ascomycota</taxon>
        <taxon>Pezizomycotina</taxon>
        <taxon>Leotiomycetes</taxon>
        <taxon>Helotiales</taxon>
        <taxon>Helotiaceae</taxon>
        <taxon>Hymenoscyphus</taxon>
    </lineage>
</organism>
<dbReference type="EMBL" id="CAJVRL010000081">
    <property type="protein sequence ID" value="CAG8958248.1"/>
    <property type="molecule type" value="Genomic_DNA"/>
</dbReference>
<keyword evidence="2" id="KW-0732">Signal</keyword>
<proteinExistence type="inferred from homology"/>
<dbReference type="Pfam" id="PF11807">
    <property type="entry name" value="UstYa"/>
    <property type="match status" value="1"/>
</dbReference>
<dbReference type="InterPro" id="IPR021765">
    <property type="entry name" value="UstYa-like"/>
</dbReference>
<dbReference type="GO" id="GO:0043386">
    <property type="term" value="P:mycotoxin biosynthetic process"/>
    <property type="evidence" value="ECO:0007669"/>
    <property type="project" value="InterPro"/>
</dbReference>
<evidence type="ECO:0000313" key="4">
    <source>
        <dbReference type="Proteomes" id="UP000696280"/>
    </source>
</evidence>
<reference evidence="3" key="1">
    <citation type="submission" date="2021-07" db="EMBL/GenBank/DDBJ databases">
        <authorList>
            <person name="Durling M."/>
        </authorList>
    </citation>
    <scope>NUCLEOTIDE SEQUENCE</scope>
</reference>
<protein>
    <recommendedName>
        <fullName evidence="5">Tat pathway signal sequence</fullName>
    </recommendedName>
</protein>
<evidence type="ECO:0000256" key="2">
    <source>
        <dbReference type="SAM" id="SignalP"/>
    </source>
</evidence>
<dbReference type="Proteomes" id="UP000696280">
    <property type="component" value="Unassembled WGS sequence"/>
</dbReference>
<comment type="similarity">
    <text evidence="1">Belongs to the ustYa family.</text>
</comment>
<dbReference type="PANTHER" id="PTHR33365:SF14">
    <property type="entry name" value="TAT PATHWAY SIGNAL SEQUENCE"/>
    <property type="match status" value="1"/>
</dbReference>
<evidence type="ECO:0000256" key="1">
    <source>
        <dbReference type="ARBA" id="ARBA00035112"/>
    </source>
</evidence>
<dbReference type="AlphaFoldDB" id="A0A9N9L4Z1"/>
<evidence type="ECO:0008006" key="5">
    <source>
        <dbReference type="Google" id="ProtNLM"/>
    </source>
</evidence>
<dbReference type="PANTHER" id="PTHR33365">
    <property type="entry name" value="YALI0B05434P"/>
    <property type="match status" value="1"/>
</dbReference>
<keyword evidence="4" id="KW-1185">Reference proteome</keyword>
<sequence>MLVNSLMFISSLTFLLISVHKNAQHGENWPFRQASFNTPVLENFHVDTLFKTVQVTLFNEPNDLLRRSPSPSVDAAWDRLASLGPFLISSTDIIRLGKNPKISTKAPLEWGFGPDAYQAHFDGQHALKCLDAVRRYAYAEYYYPDAKEWNASSIDEAHRSHCLHILLQSLTCNYNFDLITYNWMDTQKHPFPDFGVNKKCVNHDQILDWQAENKISDEMWEDFARRGPPEGQEIVAMSPLMGEWSAGDTHKDHGH</sequence>
<dbReference type="OrthoDB" id="3687641at2759"/>
<accession>A0A9N9L4Z1</accession>